<comment type="caution">
    <text evidence="1">The sequence shown here is derived from an EMBL/GenBank/DDBJ whole genome shotgun (WGS) entry which is preliminary data.</text>
</comment>
<reference evidence="1 2" key="1">
    <citation type="submission" date="2017-12" db="EMBL/GenBank/DDBJ databases">
        <title>Hemimetabolous genomes reveal molecular basis of termite eusociality.</title>
        <authorList>
            <person name="Harrison M.C."/>
            <person name="Jongepier E."/>
            <person name="Robertson H.M."/>
            <person name="Arning N."/>
            <person name="Bitard-Feildel T."/>
            <person name="Chao H."/>
            <person name="Childers C.P."/>
            <person name="Dinh H."/>
            <person name="Doddapaneni H."/>
            <person name="Dugan S."/>
            <person name="Gowin J."/>
            <person name="Greiner C."/>
            <person name="Han Y."/>
            <person name="Hu H."/>
            <person name="Hughes D.S.T."/>
            <person name="Huylmans A.-K."/>
            <person name="Kemena C."/>
            <person name="Kremer L.P.M."/>
            <person name="Lee S.L."/>
            <person name="Lopez-Ezquerra A."/>
            <person name="Mallet L."/>
            <person name="Monroy-Kuhn J.M."/>
            <person name="Moser A."/>
            <person name="Murali S.C."/>
            <person name="Muzny D.M."/>
            <person name="Otani S."/>
            <person name="Piulachs M.-D."/>
            <person name="Poelchau M."/>
            <person name="Qu J."/>
            <person name="Schaub F."/>
            <person name="Wada-Katsumata A."/>
            <person name="Worley K.C."/>
            <person name="Xie Q."/>
            <person name="Ylla G."/>
            <person name="Poulsen M."/>
            <person name="Gibbs R.A."/>
            <person name="Schal C."/>
            <person name="Richards S."/>
            <person name="Belles X."/>
            <person name="Korb J."/>
            <person name="Bornberg-Bauer E."/>
        </authorList>
    </citation>
    <scope>NUCLEOTIDE SEQUENCE [LARGE SCALE GENOMIC DNA]</scope>
    <source>
        <tissue evidence="1">Whole body</tissue>
    </source>
</reference>
<organism evidence="1 2">
    <name type="scientific">Cryptotermes secundus</name>
    <dbReference type="NCBI Taxonomy" id="105785"/>
    <lineage>
        <taxon>Eukaryota</taxon>
        <taxon>Metazoa</taxon>
        <taxon>Ecdysozoa</taxon>
        <taxon>Arthropoda</taxon>
        <taxon>Hexapoda</taxon>
        <taxon>Insecta</taxon>
        <taxon>Pterygota</taxon>
        <taxon>Neoptera</taxon>
        <taxon>Polyneoptera</taxon>
        <taxon>Dictyoptera</taxon>
        <taxon>Blattodea</taxon>
        <taxon>Blattoidea</taxon>
        <taxon>Termitoidae</taxon>
        <taxon>Kalotermitidae</taxon>
        <taxon>Cryptotermitinae</taxon>
        <taxon>Cryptotermes</taxon>
    </lineage>
</organism>
<gene>
    <name evidence="1" type="ORF">B7P43_G15069</name>
</gene>
<proteinExistence type="predicted"/>
<accession>A0A2J7Q1M4</accession>
<evidence type="ECO:0000313" key="1">
    <source>
        <dbReference type="EMBL" id="PNF22477.1"/>
    </source>
</evidence>
<dbReference type="AlphaFoldDB" id="A0A2J7Q1M4"/>
<dbReference type="EMBL" id="NEVH01019395">
    <property type="protein sequence ID" value="PNF22477.1"/>
    <property type="molecule type" value="Genomic_DNA"/>
</dbReference>
<evidence type="ECO:0000313" key="2">
    <source>
        <dbReference type="Proteomes" id="UP000235965"/>
    </source>
</evidence>
<dbReference type="InParanoid" id="A0A2J7Q1M4"/>
<dbReference type="Proteomes" id="UP000235965">
    <property type="component" value="Unassembled WGS sequence"/>
</dbReference>
<keyword evidence="2" id="KW-1185">Reference proteome</keyword>
<name>A0A2J7Q1M4_9NEOP</name>
<sequence>MTVIGHLYLDMMELYAKTILQQDGAPPHFCHLVRNHLDREMTGRWIGRGGPIA</sequence>
<protein>
    <submittedName>
        <fullName evidence="1">Uncharacterized protein</fullName>
    </submittedName>
</protein>